<sequence length="71" mass="8880">MTWKVEFDFKAVKEFRKLDKTSQGLISNYFKNKVLRCSHPKDLGKSMQYDYVRLWRYRIGKYRIIKIFRYF</sequence>
<dbReference type="AlphaFoldDB" id="A0AAT9GAW1"/>
<gene>
    <name evidence="1" type="ORF">DMENIID0002_15450</name>
</gene>
<name>A0AAT9GAW1_9RICK</name>
<protein>
    <recommendedName>
        <fullName evidence="2">Type II toxin-antitoxin system mRNA interferase toxin, RelE/StbE family</fullName>
    </recommendedName>
</protein>
<dbReference type="EMBL" id="AP029171">
    <property type="protein sequence ID" value="BFD46899.1"/>
    <property type="molecule type" value="Genomic_DNA"/>
</dbReference>
<geneLocation type="plasmid" evidence="1">
    <name>pRiSSQ01</name>
</geneLocation>
<evidence type="ECO:0008006" key="2">
    <source>
        <dbReference type="Google" id="ProtNLM"/>
    </source>
</evidence>
<reference evidence="1" key="1">
    <citation type="submission" date="2024-01" db="EMBL/GenBank/DDBJ databases">
        <title>Sequencing the genomes of a sandfly, Sergentomyia squamirostris, and its two endosymbionts.</title>
        <authorList>
            <person name="Itokawa K."/>
            <person name="Sanjoba C."/>
        </authorList>
    </citation>
    <scope>NUCLEOTIDE SEQUENCE</scope>
    <source>
        <strain evidence="1">RiSSQ</strain>
        <plasmid evidence="1">pRiSSQ01</plasmid>
    </source>
</reference>
<evidence type="ECO:0000313" key="1">
    <source>
        <dbReference type="EMBL" id="BFD46899.1"/>
    </source>
</evidence>
<proteinExistence type="predicted"/>
<accession>A0AAT9GAW1</accession>
<organism evidence="1">
    <name type="scientific">Candidatus Tisiphia endosymbiont of Sergentomyia squamirostris</name>
    <dbReference type="NCBI Taxonomy" id="3113639"/>
    <lineage>
        <taxon>Bacteria</taxon>
        <taxon>Pseudomonadati</taxon>
        <taxon>Pseudomonadota</taxon>
        <taxon>Alphaproteobacteria</taxon>
        <taxon>Rickettsiales</taxon>
        <taxon>Rickettsiaceae</taxon>
        <taxon>Rickettsieae</taxon>
        <taxon>Candidatus Tisiphia</taxon>
    </lineage>
</organism>
<keyword evidence="1" id="KW-0614">Plasmid</keyword>
<dbReference type="InterPro" id="IPR035093">
    <property type="entry name" value="RelE/ParE_toxin_dom_sf"/>
</dbReference>
<dbReference type="SUPFAM" id="SSF143011">
    <property type="entry name" value="RelE-like"/>
    <property type="match status" value="1"/>
</dbReference>
<dbReference type="Gene3D" id="3.30.2310.20">
    <property type="entry name" value="RelE-like"/>
    <property type="match status" value="1"/>
</dbReference>